<feature type="non-terminal residue" evidence="2">
    <location>
        <position position="1"/>
    </location>
</feature>
<name>A0A3B0T5E6_9ZZZZ</name>
<accession>A0A3B0T5E6</accession>
<feature type="compositionally biased region" description="Polar residues" evidence="1">
    <location>
        <begin position="77"/>
        <end position="89"/>
    </location>
</feature>
<dbReference type="AlphaFoldDB" id="A0A3B0T5E6"/>
<evidence type="ECO:0000256" key="1">
    <source>
        <dbReference type="SAM" id="MobiDB-lite"/>
    </source>
</evidence>
<organism evidence="2">
    <name type="scientific">hydrothermal vent metagenome</name>
    <dbReference type="NCBI Taxonomy" id="652676"/>
    <lineage>
        <taxon>unclassified sequences</taxon>
        <taxon>metagenomes</taxon>
        <taxon>ecological metagenomes</taxon>
    </lineage>
</organism>
<proteinExistence type="predicted"/>
<evidence type="ECO:0000313" key="2">
    <source>
        <dbReference type="EMBL" id="VAW09622.1"/>
    </source>
</evidence>
<protein>
    <submittedName>
        <fullName evidence="2">Uncharacterized protein</fullName>
    </submittedName>
</protein>
<sequence>LIGILIAMQLVVPVPAENRVRPGTAIHDIIARTGIDHVVATQATDHVRARSTHQDVITLGTRDRATRHRDFRRASPTAPTGVTANTDDASTTDRKEKNRLITKPHTLRTPPPASSYQRHYHRITCRRGDATTIFRELHRM</sequence>
<reference evidence="2" key="1">
    <citation type="submission" date="2018-06" db="EMBL/GenBank/DDBJ databases">
        <authorList>
            <person name="Zhirakovskaya E."/>
        </authorList>
    </citation>
    <scope>NUCLEOTIDE SEQUENCE</scope>
</reference>
<feature type="region of interest" description="Disordered" evidence="1">
    <location>
        <begin position="70"/>
        <end position="120"/>
    </location>
</feature>
<dbReference type="EMBL" id="UOEK01000617">
    <property type="protein sequence ID" value="VAW09622.1"/>
    <property type="molecule type" value="Genomic_DNA"/>
</dbReference>
<gene>
    <name evidence="2" type="ORF">MNBD_ACTINO02-2830</name>
</gene>